<keyword evidence="1" id="KW-0472">Membrane</keyword>
<accession>A0A6P6QIJ0</accession>
<feature type="transmembrane region" description="Helical" evidence="1">
    <location>
        <begin position="173"/>
        <end position="195"/>
    </location>
</feature>
<sequence>MNELHFKVESESRRLFKRLYEQQREAEWNSDGGHTDSGITTMNAVNAVLLFFLVWTFTAVCQDENLSVSCDDVTGFVGKKVNLTCRVSQECDKYCLKMYKFIFPNDSIICKQESPVNCDQSNTFTCSYTPTTSGTEKIRFFVQAICGLKRTEFTVDIAGSLIEEDDPESKDTAISAAVGCFSIVLIIIIIIIIIYKTKTNFNKSCGFQKRTFLCIKHDEDNTTAPVDVI</sequence>
<keyword evidence="1" id="KW-0812">Transmembrane</keyword>
<keyword evidence="1" id="KW-1133">Transmembrane helix</keyword>
<gene>
    <name evidence="3" type="primary">LOC113112145</name>
</gene>
<organism evidence="2 3">
    <name type="scientific">Carassius auratus</name>
    <name type="common">Goldfish</name>
    <dbReference type="NCBI Taxonomy" id="7957"/>
    <lineage>
        <taxon>Eukaryota</taxon>
        <taxon>Metazoa</taxon>
        <taxon>Chordata</taxon>
        <taxon>Craniata</taxon>
        <taxon>Vertebrata</taxon>
        <taxon>Euteleostomi</taxon>
        <taxon>Actinopterygii</taxon>
        <taxon>Neopterygii</taxon>
        <taxon>Teleostei</taxon>
        <taxon>Ostariophysi</taxon>
        <taxon>Cypriniformes</taxon>
        <taxon>Cyprinidae</taxon>
        <taxon>Cyprininae</taxon>
        <taxon>Carassius</taxon>
    </lineage>
</organism>
<dbReference type="OrthoDB" id="8941603at2759"/>
<name>A0A6P6QIJ0_CARAU</name>
<dbReference type="Proteomes" id="UP000515129">
    <property type="component" value="Chromosome 12"/>
</dbReference>
<protein>
    <submittedName>
        <fullName evidence="3">Uncharacterized protein LOC113112145</fullName>
    </submittedName>
</protein>
<dbReference type="RefSeq" id="XP_026133384.1">
    <property type="nucleotide sequence ID" value="XM_026277599.1"/>
</dbReference>
<evidence type="ECO:0000256" key="1">
    <source>
        <dbReference type="SAM" id="Phobius"/>
    </source>
</evidence>
<keyword evidence="2" id="KW-1185">Reference proteome</keyword>
<reference evidence="3" key="1">
    <citation type="submission" date="2025-08" db="UniProtKB">
        <authorList>
            <consortium name="RefSeq"/>
        </authorList>
    </citation>
    <scope>IDENTIFICATION</scope>
    <source>
        <strain evidence="3">Wakin</strain>
        <tissue evidence="3">Muscle</tissue>
    </source>
</reference>
<dbReference type="AlphaFoldDB" id="A0A6P6QIJ0"/>
<proteinExistence type="predicted"/>
<evidence type="ECO:0000313" key="2">
    <source>
        <dbReference type="Proteomes" id="UP000515129"/>
    </source>
</evidence>
<evidence type="ECO:0000313" key="3">
    <source>
        <dbReference type="RefSeq" id="XP_026133384.1"/>
    </source>
</evidence>
<dbReference type="KEGG" id="caua:113112145"/>
<dbReference type="GeneID" id="113112145"/>